<evidence type="ECO:0008006" key="4">
    <source>
        <dbReference type="Google" id="ProtNLM"/>
    </source>
</evidence>
<evidence type="ECO:0000256" key="1">
    <source>
        <dbReference type="SAM" id="Phobius"/>
    </source>
</evidence>
<dbReference type="STRING" id="339866.GCA_001418255_01367"/>
<sequence>MALPEWKGLRMSEAEVFARLAAGSAMLCAALAAAWPLFNRHLLALFGAGYAPVAGLVARRNAALFLGIALLLWRASSTPDADVRAMVGQGVGLACATLAGLGALEFQCRRAGPWIWLAIATEATLAAAFFYFGV</sequence>
<dbReference type="EMBL" id="CYHF01000004">
    <property type="protein sequence ID" value="CUA96434.1"/>
    <property type="molecule type" value="Genomic_DNA"/>
</dbReference>
<evidence type="ECO:0000313" key="3">
    <source>
        <dbReference type="Proteomes" id="UP000183649"/>
    </source>
</evidence>
<feature type="transmembrane region" description="Helical" evidence="1">
    <location>
        <begin position="16"/>
        <end position="38"/>
    </location>
</feature>
<gene>
    <name evidence="2" type="ORF">Ga0061069_104133</name>
</gene>
<keyword evidence="1" id="KW-0472">Membrane</keyword>
<protein>
    <recommendedName>
        <fullName evidence="4">DUF4345 domain-containing protein</fullName>
    </recommendedName>
</protein>
<dbReference type="Proteomes" id="UP000183649">
    <property type="component" value="Unassembled WGS sequence"/>
</dbReference>
<keyword evidence="1" id="KW-0812">Transmembrane</keyword>
<feature type="transmembrane region" description="Helical" evidence="1">
    <location>
        <begin position="111"/>
        <end position="132"/>
    </location>
</feature>
<proteinExistence type="predicted"/>
<feature type="transmembrane region" description="Helical" evidence="1">
    <location>
        <begin position="85"/>
        <end position="104"/>
    </location>
</feature>
<name>A0A0K6HZV0_9BURK</name>
<accession>A0A0K6HZV0</accession>
<organism evidence="2 3">
    <name type="scientific">Thiomonas bhubaneswarensis</name>
    <dbReference type="NCBI Taxonomy" id="339866"/>
    <lineage>
        <taxon>Bacteria</taxon>
        <taxon>Pseudomonadati</taxon>
        <taxon>Pseudomonadota</taxon>
        <taxon>Betaproteobacteria</taxon>
        <taxon>Burkholderiales</taxon>
        <taxon>Thiomonas</taxon>
    </lineage>
</organism>
<evidence type="ECO:0000313" key="2">
    <source>
        <dbReference type="EMBL" id="CUA96434.1"/>
    </source>
</evidence>
<dbReference type="AlphaFoldDB" id="A0A0K6HZV0"/>
<keyword evidence="1" id="KW-1133">Transmembrane helix</keyword>
<keyword evidence="3" id="KW-1185">Reference proteome</keyword>
<reference evidence="3" key="1">
    <citation type="submission" date="2015-08" db="EMBL/GenBank/DDBJ databases">
        <authorList>
            <person name="Varghese N."/>
        </authorList>
    </citation>
    <scope>NUCLEOTIDE SEQUENCE [LARGE SCALE GENOMIC DNA]</scope>
    <source>
        <strain evidence="3">DSM 18181</strain>
    </source>
</reference>